<evidence type="ECO:0000313" key="1">
    <source>
        <dbReference type="EMBL" id="RKP12167.1"/>
    </source>
</evidence>
<dbReference type="OrthoDB" id="46564at2759"/>
<dbReference type="AlphaFoldDB" id="A0A4P9Y0D0"/>
<dbReference type="PANTHER" id="PTHR14614:SF10">
    <property type="entry name" value="PROTEIN N-TERMINAL AND LYSINE N-METHYLTRANSFERASE EFM7"/>
    <property type="match status" value="1"/>
</dbReference>
<accession>A0A4P9Y0D0</accession>
<protein>
    <recommendedName>
        <fullName evidence="3">Methyltransferase-domain-containing protein</fullName>
    </recommendedName>
</protein>
<evidence type="ECO:0008006" key="3">
    <source>
        <dbReference type="Google" id="ProtNLM"/>
    </source>
</evidence>
<proteinExistence type="predicted"/>
<dbReference type="EMBL" id="KZ988451">
    <property type="protein sequence ID" value="RKP12167.1"/>
    <property type="molecule type" value="Genomic_DNA"/>
</dbReference>
<dbReference type="Pfam" id="PF10294">
    <property type="entry name" value="Methyltransf_16"/>
    <property type="match status" value="1"/>
</dbReference>
<dbReference type="Proteomes" id="UP000267251">
    <property type="component" value="Unassembled WGS sequence"/>
</dbReference>
<name>A0A4P9Y0D0_9FUNG</name>
<dbReference type="Gene3D" id="3.40.50.150">
    <property type="entry name" value="Vaccinia Virus protein VP39"/>
    <property type="match status" value="1"/>
</dbReference>
<dbReference type="GO" id="GO:0005737">
    <property type="term" value="C:cytoplasm"/>
    <property type="evidence" value="ECO:0007669"/>
    <property type="project" value="TreeGrafter"/>
</dbReference>
<keyword evidence="2" id="KW-1185">Reference proteome</keyword>
<evidence type="ECO:0000313" key="2">
    <source>
        <dbReference type="Proteomes" id="UP000267251"/>
    </source>
</evidence>
<dbReference type="SUPFAM" id="SSF53335">
    <property type="entry name" value="S-adenosyl-L-methionine-dependent methyltransferases"/>
    <property type="match status" value="1"/>
</dbReference>
<dbReference type="CDD" id="cd02440">
    <property type="entry name" value="AdoMet_MTases"/>
    <property type="match status" value="1"/>
</dbReference>
<reference evidence="2" key="1">
    <citation type="journal article" date="2018" name="Nat. Microbiol.">
        <title>Leveraging single-cell genomics to expand the fungal tree of life.</title>
        <authorList>
            <person name="Ahrendt S.R."/>
            <person name="Quandt C.A."/>
            <person name="Ciobanu D."/>
            <person name="Clum A."/>
            <person name="Salamov A."/>
            <person name="Andreopoulos B."/>
            <person name="Cheng J.F."/>
            <person name="Woyke T."/>
            <person name="Pelin A."/>
            <person name="Henrissat B."/>
            <person name="Reynolds N.K."/>
            <person name="Benny G.L."/>
            <person name="Smith M.E."/>
            <person name="James T.Y."/>
            <person name="Grigoriev I.V."/>
        </authorList>
    </citation>
    <scope>NUCLEOTIDE SEQUENCE [LARGE SCALE GENOMIC DNA]</scope>
</reference>
<dbReference type="InterPro" id="IPR029063">
    <property type="entry name" value="SAM-dependent_MTases_sf"/>
</dbReference>
<sequence>EPEAYKVPEPEPTFVTFTREAAQVQAGSPEELKLRLVGSHPLWGHLLWNAAKRFAWRLDGEKELVRGKRVLELGAAAGLPSLVAAANGASTVVVTDYPDPDLMGNIQDNVQANFPELVESGVLVPKGYIWGQDVMPLMLEGSSTGKPEPFDVIILSDLLFNHSQHGNLLSTCK</sequence>
<feature type="non-terminal residue" evidence="1">
    <location>
        <position position="1"/>
    </location>
</feature>
<gene>
    <name evidence="1" type="ORF">BJ684DRAFT_11904</name>
</gene>
<dbReference type="InterPro" id="IPR019410">
    <property type="entry name" value="Methyltransf_16"/>
</dbReference>
<organism evidence="1 2">
    <name type="scientific">Piptocephalis cylindrospora</name>
    <dbReference type="NCBI Taxonomy" id="1907219"/>
    <lineage>
        <taxon>Eukaryota</taxon>
        <taxon>Fungi</taxon>
        <taxon>Fungi incertae sedis</taxon>
        <taxon>Zoopagomycota</taxon>
        <taxon>Zoopagomycotina</taxon>
        <taxon>Zoopagomycetes</taxon>
        <taxon>Zoopagales</taxon>
        <taxon>Piptocephalidaceae</taxon>
        <taxon>Piptocephalis</taxon>
    </lineage>
</organism>
<dbReference type="PANTHER" id="PTHR14614">
    <property type="entry name" value="HEPATOCELLULAR CARCINOMA-ASSOCIATED ANTIGEN"/>
    <property type="match status" value="1"/>
</dbReference>